<keyword evidence="3" id="KW-0479">Metal-binding</keyword>
<evidence type="ECO:0000256" key="10">
    <source>
        <dbReference type="ARBA" id="ARBA00022840"/>
    </source>
</evidence>
<dbReference type="InterPro" id="IPR003439">
    <property type="entry name" value="ABC_transporter-like_ATP-bd"/>
</dbReference>
<keyword evidence="2" id="KW-0963">Cytoplasm</keyword>
<keyword evidence="11" id="KW-0267">Excision nuclease</keyword>
<dbReference type="PROSITE" id="PS50893">
    <property type="entry name" value="ABC_TRANSPORTER_2"/>
    <property type="match status" value="1"/>
</dbReference>
<keyword evidence="10" id="KW-0067">ATP-binding</keyword>
<evidence type="ECO:0000256" key="9">
    <source>
        <dbReference type="ARBA" id="ARBA00022833"/>
    </source>
</evidence>
<evidence type="ECO:0000256" key="15">
    <source>
        <dbReference type="ARBA" id="ARBA00039316"/>
    </source>
</evidence>
<keyword evidence="13" id="KW-0234">DNA repair</keyword>
<keyword evidence="6" id="KW-0227">DNA damage</keyword>
<reference evidence="19 20" key="1">
    <citation type="submission" date="2021-03" db="EMBL/GenBank/DDBJ databases">
        <title>Sequencing the genomes of 1000 actinobacteria strains.</title>
        <authorList>
            <person name="Klenk H.-P."/>
        </authorList>
    </citation>
    <scope>NUCLEOTIDE SEQUENCE [LARGE SCALE GENOMIC DNA]</scope>
    <source>
        <strain evidence="19 20">DSM 14564</strain>
    </source>
</reference>
<gene>
    <name evidence="19" type="ORF">JOF44_002848</name>
</gene>
<sequence length="870" mass="92774">MEPSASDVALTGTDDGFVHVRGARLHNLREVDVDLPRGRLVAFTGVSGSGKSSLAFGTIHGESQRRYLESVAPFARRLIGSAVDPRVDSVTGMPPTVALEQRTTGGGSRSTVGTTTNLSNAIRLLYSRAGDHPADVLEHGSALHSGRLTSDFFSPNTPDGACPRCHGVGVLREPTESSMVPDPSLSIASGAIAAWPGAWLGKNFRDILATLGIDIHRPWRELPKETRDWILHTEEQPVVTVHPEREPGQTHGTYRGQWRSVERYLRDTVSSSKAEVSRRRALAHFATATCPLCEGHRLGPDALRVTYVGLPIWRLTQLPLDDLLTSLSGRLAALPEGEGSPEEEAERILLPTVLPVLRTIVGLGLGHLALDRPSRTLSTGELQRLRLAAQLRSGLFGVAYVLDEPSAGLHPSETGVLRHLLDSFLAEGNSVLLVEHDMSMVADADWVLDVGPGAGTEGGEVLYSGVVEGLGEADESVTARYLSPGPLVLQGADEARAAHGWLEIDGLRARTLRDVDLRLPLGAFTAVTGVSGAGKSTLVTHCLGTILGQRVRTTVADEPDPSADGDPAANALDAGTGPGPDDEAEQVRHGEVRGAEGIDRLVHITQKPIGRTPRSCLATYTGFFDRVRRLFADTPQARRRGWGVGRFSYNVAAGRCPECSGTGHIEVELVFLPGSYAICPRCHGRRYNDETLEVRWDGFTIAEVLELSVAQARAVFAEDPRISRALDALAAIGLGYLTLGQPATELSGGEAQRIKLAAELQRTVRGHSVYLLDEPTSGLHPADVDLLVTELNRLVDAGQTVVVVEHDQRVIAHSDHVIDLGPGAGDKGGRIIAQGAPATIAATAESVTGAELDRSAHGSGSRAGRARLSR</sequence>
<evidence type="ECO:0000256" key="14">
    <source>
        <dbReference type="ARBA" id="ARBA00038000"/>
    </source>
</evidence>
<dbReference type="InterPro" id="IPR017871">
    <property type="entry name" value="ABC_transporter-like_CS"/>
</dbReference>
<evidence type="ECO:0000256" key="13">
    <source>
        <dbReference type="ARBA" id="ARBA00023204"/>
    </source>
</evidence>
<accession>A0ABS4YMC0</accession>
<evidence type="ECO:0000313" key="20">
    <source>
        <dbReference type="Proteomes" id="UP000698222"/>
    </source>
</evidence>
<organism evidence="19 20">
    <name type="scientific">Brachybacterium fresconis</name>
    <dbReference type="NCBI Taxonomy" id="173363"/>
    <lineage>
        <taxon>Bacteria</taxon>
        <taxon>Bacillati</taxon>
        <taxon>Actinomycetota</taxon>
        <taxon>Actinomycetes</taxon>
        <taxon>Micrococcales</taxon>
        <taxon>Dermabacteraceae</taxon>
        <taxon>Brachybacterium</taxon>
    </lineage>
</organism>
<evidence type="ECO:0000256" key="5">
    <source>
        <dbReference type="ARBA" id="ARBA00022741"/>
    </source>
</evidence>
<keyword evidence="9" id="KW-0862">Zinc</keyword>
<name>A0ABS4YMC0_9MICO</name>
<keyword evidence="8" id="KW-0863">Zinc-finger</keyword>
<dbReference type="SMART" id="SM00382">
    <property type="entry name" value="AAA"/>
    <property type="match status" value="2"/>
</dbReference>
<evidence type="ECO:0000256" key="1">
    <source>
        <dbReference type="ARBA" id="ARBA00004496"/>
    </source>
</evidence>
<evidence type="ECO:0000256" key="16">
    <source>
        <dbReference type="ARBA" id="ARBA00042156"/>
    </source>
</evidence>
<dbReference type="PANTHER" id="PTHR43152:SF1">
    <property type="entry name" value="UVRA PROTEIN"/>
    <property type="match status" value="1"/>
</dbReference>
<dbReference type="EMBL" id="JAGIOC010000001">
    <property type="protein sequence ID" value="MBP2409945.1"/>
    <property type="molecule type" value="Genomic_DNA"/>
</dbReference>
<evidence type="ECO:0000256" key="17">
    <source>
        <dbReference type="SAM" id="MobiDB-lite"/>
    </source>
</evidence>
<keyword evidence="4" id="KW-0677">Repeat</keyword>
<feature type="region of interest" description="Disordered" evidence="17">
    <location>
        <begin position="555"/>
        <end position="587"/>
    </location>
</feature>
<dbReference type="SUPFAM" id="SSF52540">
    <property type="entry name" value="P-loop containing nucleoside triphosphate hydrolases"/>
    <property type="match status" value="2"/>
</dbReference>
<evidence type="ECO:0000256" key="11">
    <source>
        <dbReference type="ARBA" id="ARBA00022881"/>
    </source>
</evidence>
<comment type="caution">
    <text evidence="19">The sequence shown here is derived from an EMBL/GenBank/DDBJ whole genome shotgun (WGS) entry which is preliminary data.</text>
</comment>
<proteinExistence type="inferred from homology"/>
<dbReference type="PROSITE" id="PS00211">
    <property type="entry name" value="ABC_TRANSPORTER_1"/>
    <property type="match status" value="1"/>
</dbReference>
<evidence type="ECO:0000256" key="4">
    <source>
        <dbReference type="ARBA" id="ARBA00022737"/>
    </source>
</evidence>
<dbReference type="InterPro" id="IPR041552">
    <property type="entry name" value="UvrA_DNA-bd"/>
</dbReference>
<evidence type="ECO:0000256" key="2">
    <source>
        <dbReference type="ARBA" id="ARBA00022490"/>
    </source>
</evidence>
<protein>
    <recommendedName>
        <fullName evidence="15">UvrABC system protein A</fullName>
    </recommendedName>
    <alternativeName>
        <fullName evidence="16">Excinuclease ABC subunit A</fullName>
    </alternativeName>
</protein>
<evidence type="ECO:0000256" key="3">
    <source>
        <dbReference type="ARBA" id="ARBA00022723"/>
    </source>
</evidence>
<evidence type="ECO:0000256" key="12">
    <source>
        <dbReference type="ARBA" id="ARBA00023125"/>
    </source>
</evidence>
<comment type="subcellular location">
    <subcellularLocation>
        <location evidence="1">Cytoplasm</location>
    </subcellularLocation>
</comment>
<keyword evidence="20" id="KW-1185">Reference proteome</keyword>
<dbReference type="PANTHER" id="PTHR43152">
    <property type="entry name" value="UVRABC SYSTEM PROTEIN A"/>
    <property type="match status" value="1"/>
</dbReference>
<dbReference type="Gene3D" id="1.10.8.280">
    <property type="entry name" value="ABC transporter ATPase domain-like"/>
    <property type="match status" value="1"/>
</dbReference>
<dbReference type="InterPro" id="IPR003593">
    <property type="entry name" value="AAA+_ATPase"/>
</dbReference>
<evidence type="ECO:0000256" key="6">
    <source>
        <dbReference type="ARBA" id="ARBA00022763"/>
    </source>
</evidence>
<dbReference type="RefSeq" id="WP_209892738.1">
    <property type="nucleotide sequence ID" value="NZ_BAAAJV010000051.1"/>
</dbReference>
<evidence type="ECO:0000256" key="8">
    <source>
        <dbReference type="ARBA" id="ARBA00022771"/>
    </source>
</evidence>
<dbReference type="Gene3D" id="1.20.1580.10">
    <property type="entry name" value="ABC transporter ATPase like domain"/>
    <property type="match status" value="2"/>
</dbReference>
<dbReference type="Pfam" id="PF17755">
    <property type="entry name" value="UvrA_DNA-bind"/>
    <property type="match status" value="1"/>
</dbReference>
<evidence type="ECO:0000256" key="7">
    <source>
        <dbReference type="ARBA" id="ARBA00022769"/>
    </source>
</evidence>
<feature type="region of interest" description="Disordered" evidence="17">
    <location>
        <begin position="848"/>
        <end position="870"/>
    </location>
</feature>
<dbReference type="InterPro" id="IPR027417">
    <property type="entry name" value="P-loop_NTPase"/>
</dbReference>
<feature type="domain" description="ABC transporter" evidence="18">
    <location>
        <begin position="489"/>
        <end position="847"/>
    </location>
</feature>
<evidence type="ECO:0000259" key="18">
    <source>
        <dbReference type="PROSITE" id="PS50893"/>
    </source>
</evidence>
<evidence type="ECO:0000313" key="19">
    <source>
        <dbReference type="EMBL" id="MBP2409945.1"/>
    </source>
</evidence>
<keyword evidence="5" id="KW-0547">Nucleotide-binding</keyword>
<keyword evidence="12" id="KW-0238">DNA-binding</keyword>
<dbReference type="Gene3D" id="3.40.50.300">
    <property type="entry name" value="P-loop containing nucleotide triphosphate hydrolases"/>
    <property type="match status" value="2"/>
</dbReference>
<dbReference type="Proteomes" id="UP000698222">
    <property type="component" value="Unassembled WGS sequence"/>
</dbReference>
<comment type="similarity">
    <text evidence="14">Belongs to the ABC transporter superfamily. UvrA family.</text>
</comment>
<keyword evidence="7" id="KW-0228">DNA excision</keyword>